<dbReference type="InterPro" id="IPR041657">
    <property type="entry name" value="HTH_17"/>
</dbReference>
<accession>A0A4U3KR60</accession>
<dbReference type="OrthoDB" id="1097811at2"/>
<organism evidence="2 3">
    <name type="scientific">Ilyomonas limi</name>
    <dbReference type="NCBI Taxonomy" id="2575867"/>
    <lineage>
        <taxon>Bacteria</taxon>
        <taxon>Pseudomonadati</taxon>
        <taxon>Bacteroidota</taxon>
        <taxon>Chitinophagia</taxon>
        <taxon>Chitinophagales</taxon>
        <taxon>Chitinophagaceae</taxon>
        <taxon>Ilyomonas</taxon>
    </lineage>
</organism>
<sequence length="105" mass="12848">MSNANATPMLFPYEPEEFWNQIRLIIREEVNKIKNNKVPEQDVTKVEGLTYKPLLKMSEVCRFFQVSRPTIYDWIKHDQLRPFRIRRNVYFLWNDIQRLIEANFK</sequence>
<dbReference type="RefSeq" id="WP_137263957.1">
    <property type="nucleotide sequence ID" value="NZ_SZQL01000029.1"/>
</dbReference>
<name>A0A4U3KR60_9BACT</name>
<proteinExistence type="predicted"/>
<evidence type="ECO:0000259" key="1">
    <source>
        <dbReference type="Pfam" id="PF12728"/>
    </source>
</evidence>
<evidence type="ECO:0000313" key="2">
    <source>
        <dbReference type="EMBL" id="TKK64701.1"/>
    </source>
</evidence>
<dbReference type="SUPFAM" id="SSF46955">
    <property type="entry name" value="Putative DNA-binding domain"/>
    <property type="match status" value="1"/>
</dbReference>
<protein>
    <submittedName>
        <fullName evidence="2">Helix-turn-helix domain-containing protein</fullName>
    </submittedName>
</protein>
<dbReference type="Pfam" id="PF12728">
    <property type="entry name" value="HTH_17"/>
    <property type="match status" value="1"/>
</dbReference>
<dbReference type="EMBL" id="SZQL01000029">
    <property type="protein sequence ID" value="TKK64701.1"/>
    <property type="molecule type" value="Genomic_DNA"/>
</dbReference>
<keyword evidence="3" id="KW-1185">Reference proteome</keyword>
<feature type="domain" description="Helix-turn-helix" evidence="1">
    <location>
        <begin position="54"/>
        <end position="103"/>
    </location>
</feature>
<comment type="caution">
    <text evidence="2">The sequence shown here is derived from an EMBL/GenBank/DDBJ whole genome shotgun (WGS) entry which is preliminary data.</text>
</comment>
<evidence type="ECO:0000313" key="3">
    <source>
        <dbReference type="Proteomes" id="UP000305848"/>
    </source>
</evidence>
<gene>
    <name evidence="2" type="ORF">FC093_21885</name>
</gene>
<dbReference type="InterPro" id="IPR009061">
    <property type="entry name" value="DNA-bd_dom_put_sf"/>
</dbReference>
<dbReference type="Proteomes" id="UP000305848">
    <property type="component" value="Unassembled WGS sequence"/>
</dbReference>
<reference evidence="2 3" key="1">
    <citation type="submission" date="2019-05" db="EMBL/GenBank/DDBJ databases">
        <title>Panacibacter sp. strain 17mud1-8 Genome sequencing and assembly.</title>
        <authorList>
            <person name="Chhetri G."/>
        </authorList>
    </citation>
    <scope>NUCLEOTIDE SEQUENCE [LARGE SCALE GENOMIC DNA]</scope>
    <source>
        <strain evidence="2 3">17mud1-8</strain>
    </source>
</reference>
<dbReference type="AlphaFoldDB" id="A0A4U3KR60"/>